<sequence length="248" mass="27745">MVIKWILFDCDNTLVQSENVILKAIATTLNAQLALNGIDHRYTPEELKEQHRDLTARGMAVKMMMRFRFRLRKYELRDVAADVEDQVIAKLKEGAEPCPGVLEVLAKLHEEDEYTLAAVSCSSSKACLEAALSNSGLDQFFLAKDRFSALSIATTTPVTKPDSAIYRHILDKYDAKPHECMVIQDTVVGASAAVRARIPVMGYVGGCATDEEKHAAILELAMAGCKSVMWDWSDFDKEFERLQEQIKK</sequence>
<name>W9YDP5_9EURO</name>
<dbReference type="InterPro" id="IPR023198">
    <property type="entry name" value="PGP-like_dom2"/>
</dbReference>
<dbReference type="SFLD" id="SFLDS00003">
    <property type="entry name" value="Haloacid_Dehalogenase"/>
    <property type="match status" value="1"/>
</dbReference>
<dbReference type="InterPro" id="IPR036412">
    <property type="entry name" value="HAD-like_sf"/>
</dbReference>
<keyword evidence="3" id="KW-0460">Magnesium</keyword>
<dbReference type="STRING" id="1182541.W9YDP5"/>
<gene>
    <name evidence="5" type="ORF">A1O1_03767</name>
</gene>
<dbReference type="RefSeq" id="XP_007722857.1">
    <property type="nucleotide sequence ID" value="XM_007724667.1"/>
</dbReference>
<dbReference type="Gene3D" id="1.10.150.240">
    <property type="entry name" value="Putative phosphatase, domain 2"/>
    <property type="match status" value="1"/>
</dbReference>
<dbReference type="InterPro" id="IPR023214">
    <property type="entry name" value="HAD_sf"/>
</dbReference>
<reference evidence="5 6" key="1">
    <citation type="submission" date="2013-03" db="EMBL/GenBank/DDBJ databases">
        <title>The Genome Sequence of Capronia coronata CBS 617.96.</title>
        <authorList>
            <consortium name="The Broad Institute Genomics Platform"/>
            <person name="Cuomo C."/>
            <person name="de Hoog S."/>
            <person name="Gorbushina A."/>
            <person name="Walker B."/>
            <person name="Young S.K."/>
            <person name="Zeng Q."/>
            <person name="Gargeya S."/>
            <person name="Fitzgerald M."/>
            <person name="Haas B."/>
            <person name="Abouelleil A."/>
            <person name="Allen A.W."/>
            <person name="Alvarado L."/>
            <person name="Arachchi H.M."/>
            <person name="Berlin A.M."/>
            <person name="Chapman S.B."/>
            <person name="Gainer-Dewar J."/>
            <person name="Goldberg J."/>
            <person name="Griggs A."/>
            <person name="Gujja S."/>
            <person name="Hansen M."/>
            <person name="Howarth C."/>
            <person name="Imamovic A."/>
            <person name="Ireland A."/>
            <person name="Larimer J."/>
            <person name="McCowan C."/>
            <person name="Murphy C."/>
            <person name="Pearson M."/>
            <person name="Poon T.W."/>
            <person name="Priest M."/>
            <person name="Roberts A."/>
            <person name="Saif S."/>
            <person name="Shea T."/>
            <person name="Sisk P."/>
            <person name="Sykes S."/>
            <person name="Wortman J."/>
            <person name="Nusbaum C."/>
            <person name="Birren B."/>
        </authorList>
    </citation>
    <scope>NUCLEOTIDE SEQUENCE [LARGE SCALE GENOMIC DNA]</scope>
    <source>
        <strain evidence="5 6">CBS 617.96</strain>
    </source>
</reference>
<dbReference type="Proteomes" id="UP000019484">
    <property type="component" value="Unassembled WGS sequence"/>
</dbReference>
<keyword evidence="2" id="KW-0479">Metal-binding</keyword>
<evidence type="ECO:0000256" key="1">
    <source>
        <dbReference type="ARBA" id="ARBA00001946"/>
    </source>
</evidence>
<proteinExistence type="predicted"/>
<dbReference type="Gene3D" id="3.40.50.1000">
    <property type="entry name" value="HAD superfamily/HAD-like"/>
    <property type="match status" value="1"/>
</dbReference>
<dbReference type="PANTHER" id="PTHR46193">
    <property type="entry name" value="6-PHOSPHOGLUCONATE PHOSPHATASE"/>
    <property type="match status" value="1"/>
</dbReference>
<dbReference type="EMBL" id="AMWN01000003">
    <property type="protein sequence ID" value="EXJ90663.1"/>
    <property type="molecule type" value="Genomic_DNA"/>
</dbReference>
<dbReference type="AlphaFoldDB" id="W9YDP5"/>
<comment type="cofactor">
    <cofactor evidence="1">
        <name>Mg(2+)</name>
        <dbReference type="ChEBI" id="CHEBI:18420"/>
    </cofactor>
</comment>
<evidence type="ECO:0000256" key="4">
    <source>
        <dbReference type="ARBA" id="ARBA00023277"/>
    </source>
</evidence>
<evidence type="ECO:0000256" key="2">
    <source>
        <dbReference type="ARBA" id="ARBA00022723"/>
    </source>
</evidence>
<dbReference type="PANTHER" id="PTHR46193:SF18">
    <property type="entry name" value="HEXITOL PHOSPHATASE B"/>
    <property type="match status" value="1"/>
</dbReference>
<comment type="caution">
    <text evidence="5">The sequence shown here is derived from an EMBL/GenBank/DDBJ whole genome shotgun (WGS) entry which is preliminary data.</text>
</comment>
<evidence type="ECO:0000313" key="6">
    <source>
        <dbReference type="Proteomes" id="UP000019484"/>
    </source>
</evidence>
<dbReference type="InterPro" id="IPR051600">
    <property type="entry name" value="Beta-PGM-like"/>
</dbReference>
<dbReference type="GO" id="GO:0046872">
    <property type="term" value="F:metal ion binding"/>
    <property type="evidence" value="ECO:0007669"/>
    <property type="project" value="UniProtKB-KW"/>
</dbReference>
<dbReference type="SFLD" id="SFLDG01129">
    <property type="entry name" value="C1.5:_HAD__Beta-PGM__Phosphata"/>
    <property type="match status" value="1"/>
</dbReference>
<evidence type="ECO:0008006" key="7">
    <source>
        <dbReference type="Google" id="ProtNLM"/>
    </source>
</evidence>
<keyword evidence="4" id="KW-0119">Carbohydrate metabolism</keyword>
<keyword evidence="6" id="KW-1185">Reference proteome</keyword>
<organism evidence="5 6">
    <name type="scientific">Capronia coronata CBS 617.96</name>
    <dbReference type="NCBI Taxonomy" id="1182541"/>
    <lineage>
        <taxon>Eukaryota</taxon>
        <taxon>Fungi</taxon>
        <taxon>Dikarya</taxon>
        <taxon>Ascomycota</taxon>
        <taxon>Pezizomycotina</taxon>
        <taxon>Eurotiomycetes</taxon>
        <taxon>Chaetothyriomycetidae</taxon>
        <taxon>Chaetothyriales</taxon>
        <taxon>Herpotrichiellaceae</taxon>
        <taxon>Capronia</taxon>
    </lineage>
</organism>
<protein>
    <recommendedName>
        <fullName evidence="7">Phosphoglycolate phosphatase</fullName>
    </recommendedName>
</protein>
<dbReference type="HOGENOM" id="CLU_045011_14_1_1"/>
<dbReference type="GeneID" id="19158656"/>
<dbReference type="eggNOG" id="ENOG502REF4">
    <property type="taxonomic scope" value="Eukaryota"/>
</dbReference>
<dbReference type="SUPFAM" id="SSF56784">
    <property type="entry name" value="HAD-like"/>
    <property type="match status" value="1"/>
</dbReference>
<evidence type="ECO:0000256" key="3">
    <source>
        <dbReference type="ARBA" id="ARBA00022842"/>
    </source>
</evidence>
<dbReference type="Pfam" id="PF00702">
    <property type="entry name" value="Hydrolase"/>
    <property type="match status" value="1"/>
</dbReference>
<evidence type="ECO:0000313" key="5">
    <source>
        <dbReference type="EMBL" id="EXJ90663.1"/>
    </source>
</evidence>
<dbReference type="OrthoDB" id="2107174at2759"/>
<accession>W9YDP5</accession>
<dbReference type="GO" id="GO:0003824">
    <property type="term" value="F:catalytic activity"/>
    <property type="evidence" value="ECO:0007669"/>
    <property type="project" value="UniProtKB-ARBA"/>
</dbReference>